<keyword evidence="4" id="KW-1185">Reference proteome</keyword>
<proteinExistence type="predicted"/>
<gene>
    <name evidence="3" type="ORF">J7T54_007652</name>
</gene>
<dbReference type="InterPro" id="IPR013320">
    <property type="entry name" value="ConA-like_dom_sf"/>
</dbReference>
<dbReference type="PROSITE" id="PS51762">
    <property type="entry name" value="GH16_2"/>
    <property type="match status" value="1"/>
</dbReference>
<dbReference type="GO" id="GO:0004553">
    <property type="term" value="F:hydrolase activity, hydrolyzing O-glycosyl compounds"/>
    <property type="evidence" value="ECO:0007669"/>
    <property type="project" value="InterPro"/>
</dbReference>
<dbReference type="Gene3D" id="2.60.120.200">
    <property type="match status" value="1"/>
</dbReference>
<evidence type="ECO:0000259" key="2">
    <source>
        <dbReference type="PROSITE" id="PS51762"/>
    </source>
</evidence>
<feature type="signal peptide" evidence="1">
    <location>
        <begin position="1"/>
        <end position="18"/>
    </location>
</feature>
<dbReference type="PANTHER" id="PTHR10963">
    <property type="entry name" value="GLYCOSYL HYDROLASE-RELATED"/>
    <property type="match status" value="1"/>
</dbReference>
<dbReference type="InterPro" id="IPR050546">
    <property type="entry name" value="Glycosyl_Hydrlase_16"/>
</dbReference>
<dbReference type="InterPro" id="IPR000757">
    <property type="entry name" value="Beta-glucanase-like"/>
</dbReference>
<keyword evidence="1" id="KW-0732">Signal</keyword>
<dbReference type="Proteomes" id="UP001055219">
    <property type="component" value="Unassembled WGS sequence"/>
</dbReference>
<evidence type="ECO:0000313" key="3">
    <source>
        <dbReference type="EMBL" id="KAI6778044.1"/>
    </source>
</evidence>
<name>A0A9P9XUH8_9HYPO</name>
<evidence type="ECO:0000313" key="4">
    <source>
        <dbReference type="Proteomes" id="UP001055219"/>
    </source>
</evidence>
<feature type="chain" id="PRO_5040484328" evidence="1">
    <location>
        <begin position="19"/>
        <end position="285"/>
    </location>
</feature>
<sequence>MTLRLLTTLLSLSALATAWEAPRYGGFSRVWQETFPGAASNLPNEGTWTILNGDLGVNNELQVYKRDSRNVQISGGGTLQLVPWRDGSQPKGWTSGRMESKYTFTPEAGRLTRVEAAIMFGPSPIGNKQGIWPAFWLLGNSIRHGTPWPACGELDIMETVNGQLIGHGTVHCNVYPGGICNEGNGIGSSIGFPDQGWHTWRLEIDRRSGNYLDQSINWYLDGVHFHQVTGRRIGNAQVWASLAQSPLFFILNVAVGGNWPGYPNGNTWDGYGSRMEVGYVAHYVG</sequence>
<comment type="caution">
    <text evidence="3">The sequence shown here is derived from an EMBL/GenBank/DDBJ whole genome shotgun (WGS) entry which is preliminary data.</text>
</comment>
<evidence type="ECO:0000256" key="1">
    <source>
        <dbReference type="SAM" id="SignalP"/>
    </source>
</evidence>
<dbReference type="CDD" id="cd02182">
    <property type="entry name" value="GH16_Strep_laminarinase_like"/>
    <property type="match status" value="1"/>
</dbReference>
<reference evidence="3" key="2">
    <citation type="submission" date="2022-07" db="EMBL/GenBank/DDBJ databases">
        <authorList>
            <person name="Goncalves M.F.M."/>
            <person name="Hilario S."/>
            <person name="Van De Peer Y."/>
            <person name="Esteves A.C."/>
            <person name="Alves A."/>
        </authorList>
    </citation>
    <scope>NUCLEOTIDE SEQUENCE</scope>
    <source>
        <strain evidence="3">MUM 19.33</strain>
    </source>
</reference>
<organism evidence="3 4">
    <name type="scientific">Emericellopsis cladophorae</name>
    <dbReference type="NCBI Taxonomy" id="2686198"/>
    <lineage>
        <taxon>Eukaryota</taxon>
        <taxon>Fungi</taxon>
        <taxon>Dikarya</taxon>
        <taxon>Ascomycota</taxon>
        <taxon>Pezizomycotina</taxon>
        <taxon>Sordariomycetes</taxon>
        <taxon>Hypocreomycetidae</taxon>
        <taxon>Hypocreales</taxon>
        <taxon>Bionectriaceae</taxon>
        <taxon>Emericellopsis</taxon>
    </lineage>
</organism>
<dbReference type="SUPFAM" id="SSF49899">
    <property type="entry name" value="Concanavalin A-like lectins/glucanases"/>
    <property type="match status" value="1"/>
</dbReference>
<dbReference type="Pfam" id="PF00722">
    <property type="entry name" value="Glyco_hydro_16"/>
    <property type="match status" value="1"/>
</dbReference>
<dbReference type="GO" id="GO:0005975">
    <property type="term" value="P:carbohydrate metabolic process"/>
    <property type="evidence" value="ECO:0007669"/>
    <property type="project" value="InterPro"/>
</dbReference>
<dbReference type="PANTHER" id="PTHR10963:SF60">
    <property type="entry name" value="GRAM-NEGATIVE BACTERIA-BINDING PROTEIN 1-RELATED"/>
    <property type="match status" value="1"/>
</dbReference>
<accession>A0A9P9XUH8</accession>
<dbReference type="OrthoDB" id="192832at2759"/>
<feature type="domain" description="GH16" evidence="2">
    <location>
        <begin position="28"/>
        <end position="285"/>
    </location>
</feature>
<dbReference type="RefSeq" id="XP_051358900.1">
    <property type="nucleotide sequence ID" value="XM_051510152.1"/>
</dbReference>
<dbReference type="GeneID" id="75834126"/>
<reference evidence="3" key="1">
    <citation type="journal article" date="2021" name="J Fungi (Basel)">
        <title>Genomic and Metabolomic Analyses of the Marine Fungus Emericellopsis cladophorae: Insights into Saltwater Adaptability Mechanisms and Its Biosynthetic Potential.</title>
        <authorList>
            <person name="Goncalves M.F.M."/>
            <person name="Hilario S."/>
            <person name="Van de Peer Y."/>
            <person name="Esteves A.C."/>
            <person name="Alves A."/>
        </authorList>
    </citation>
    <scope>NUCLEOTIDE SEQUENCE</scope>
    <source>
        <strain evidence="3">MUM 19.33</strain>
    </source>
</reference>
<dbReference type="AlphaFoldDB" id="A0A9P9XUH8"/>
<dbReference type="EMBL" id="JAGIXG020000084">
    <property type="protein sequence ID" value="KAI6778044.1"/>
    <property type="molecule type" value="Genomic_DNA"/>
</dbReference>
<protein>
    <submittedName>
        <fullName evidence="3">Beta-glucanase-like protein</fullName>
    </submittedName>
</protein>